<protein>
    <submittedName>
        <fullName evidence="2">Uncharacterized protein</fullName>
    </submittedName>
</protein>
<name>A0ABQ6N7S2_9STRA</name>
<comment type="caution">
    <text evidence="2">The sequence shown here is derived from an EMBL/GenBank/DDBJ whole genome shotgun (WGS) entry which is preliminary data.</text>
</comment>
<accession>A0ABQ6N7S2</accession>
<keyword evidence="3" id="KW-1185">Reference proteome</keyword>
<evidence type="ECO:0000313" key="2">
    <source>
        <dbReference type="EMBL" id="GMI42121.1"/>
    </source>
</evidence>
<feature type="compositionally biased region" description="Acidic residues" evidence="1">
    <location>
        <begin position="28"/>
        <end position="44"/>
    </location>
</feature>
<dbReference type="EMBL" id="BRYB01002266">
    <property type="protein sequence ID" value="GMI42121.1"/>
    <property type="molecule type" value="Genomic_DNA"/>
</dbReference>
<organism evidence="2 3">
    <name type="scientific">Tetraparma gracilis</name>
    <dbReference type="NCBI Taxonomy" id="2962635"/>
    <lineage>
        <taxon>Eukaryota</taxon>
        <taxon>Sar</taxon>
        <taxon>Stramenopiles</taxon>
        <taxon>Ochrophyta</taxon>
        <taxon>Bolidophyceae</taxon>
        <taxon>Parmales</taxon>
        <taxon>Triparmaceae</taxon>
        <taxon>Tetraparma</taxon>
    </lineage>
</organism>
<evidence type="ECO:0000313" key="3">
    <source>
        <dbReference type="Proteomes" id="UP001165060"/>
    </source>
</evidence>
<feature type="region of interest" description="Disordered" evidence="1">
    <location>
        <begin position="81"/>
        <end position="102"/>
    </location>
</feature>
<sequence>MSFVVTTQHIKPNNTYSRVSDCAGSIHDDDDDDDDNDNDNDNDTDTMTGSDADAAEEMAEMEALATDFQFSFVAGEEDLVGDATEVSDGAASSKLSSASPPPEADVEVLTYFLDDGC</sequence>
<feature type="region of interest" description="Disordered" evidence="1">
    <location>
        <begin position="14"/>
        <end position="55"/>
    </location>
</feature>
<gene>
    <name evidence="2" type="ORF">TeGR_g2713</name>
</gene>
<dbReference type="Proteomes" id="UP001165060">
    <property type="component" value="Unassembled WGS sequence"/>
</dbReference>
<evidence type="ECO:0000256" key="1">
    <source>
        <dbReference type="SAM" id="MobiDB-lite"/>
    </source>
</evidence>
<reference evidence="2 3" key="1">
    <citation type="journal article" date="2023" name="Commun. Biol.">
        <title>Genome analysis of Parmales, the sister group of diatoms, reveals the evolutionary specialization of diatoms from phago-mixotrophs to photoautotrophs.</title>
        <authorList>
            <person name="Ban H."/>
            <person name="Sato S."/>
            <person name="Yoshikawa S."/>
            <person name="Yamada K."/>
            <person name="Nakamura Y."/>
            <person name="Ichinomiya M."/>
            <person name="Sato N."/>
            <person name="Blanc-Mathieu R."/>
            <person name="Endo H."/>
            <person name="Kuwata A."/>
            <person name="Ogata H."/>
        </authorList>
    </citation>
    <scope>NUCLEOTIDE SEQUENCE [LARGE SCALE GENOMIC DNA]</scope>
</reference>
<proteinExistence type="predicted"/>